<name>A0ABQ7HAL4_DUNSA</name>
<proteinExistence type="predicted"/>
<dbReference type="Proteomes" id="UP000815325">
    <property type="component" value="Unassembled WGS sequence"/>
</dbReference>
<gene>
    <name evidence="2" type="ORF">DUNSADRAFT_18</name>
</gene>
<evidence type="ECO:0000313" key="2">
    <source>
        <dbReference type="EMBL" id="KAF5843896.1"/>
    </source>
</evidence>
<sequence length="121" mass="14326">MCTFFSHRIEVRPREPVSILGPSDDERQKRRLWAQEKARREAARQKRLQEMEDAAIAKKRADQEAALEKRRAEIRERIAAQHEAQARAAKERKALEKHAKQDNLRFRRPKPLHEKVSSRVL</sequence>
<dbReference type="EMBL" id="MU069436">
    <property type="protein sequence ID" value="KAF5843896.1"/>
    <property type="molecule type" value="Genomic_DNA"/>
</dbReference>
<organism evidence="2 3">
    <name type="scientific">Dunaliella salina</name>
    <name type="common">Green alga</name>
    <name type="synonym">Protococcus salinus</name>
    <dbReference type="NCBI Taxonomy" id="3046"/>
    <lineage>
        <taxon>Eukaryota</taxon>
        <taxon>Viridiplantae</taxon>
        <taxon>Chlorophyta</taxon>
        <taxon>core chlorophytes</taxon>
        <taxon>Chlorophyceae</taxon>
        <taxon>CS clade</taxon>
        <taxon>Chlamydomonadales</taxon>
        <taxon>Dunaliellaceae</taxon>
        <taxon>Dunaliella</taxon>
    </lineage>
</organism>
<evidence type="ECO:0000256" key="1">
    <source>
        <dbReference type="SAM" id="MobiDB-lite"/>
    </source>
</evidence>
<reference evidence="2" key="1">
    <citation type="submission" date="2017-08" db="EMBL/GenBank/DDBJ databases">
        <authorList>
            <person name="Polle J.E."/>
            <person name="Barry K."/>
            <person name="Cushman J."/>
            <person name="Schmutz J."/>
            <person name="Tran D."/>
            <person name="Hathwaick L.T."/>
            <person name="Yim W.C."/>
            <person name="Jenkins J."/>
            <person name="Mckie-Krisberg Z.M."/>
            <person name="Prochnik S."/>
            <person name="Lindquist E."/>
            <person name="Dockter R.B."/>
            <person name="Adam C."/>
            <person name="Molina H."/>
            <person name="Bunkerborg J."/>
            <person name="Jin E."/>
            <person name="Buchheim M."/>
            <person name="Magnuson J."/>
        </authorList>
    </citation>
    <scope>NUCLEOTIDE SEQUENCE</scope>
    <source>
        <strain evidence="2">CCAP 19/18</strain>
    </source>
</reference>
<comment type="caution">
    <text evidence="2">The sequence shown here is derived from an EMBL/GenBank/DDBJ whole genome shotgun (WGS) entry which is preliminary data.</text>
</comment>
<feature type="region of interest" description="Disordered" evidence="1">
    <location>
        <begin position="82"/>
        <end position="121"/>
    </location>
</feature>
<accession>A0ABQ7HAL4</accession>
<keyword evidence="3" id="KW-1185">Reference proteome</keyword>
<protein>
    <submittedName>
        <fullName evidence="2">Uncharacterized protein</fullName>
    </submittedName>
</protein>
<evidence type="ECO:0000313" key="3">
    <source>
        <dbReference type="Proteomes" id="UP000815325"/>
    </source>
</evidence>